<keyword evidence="5" id="KW-0456">Lyase</keyword>
<dbReference type="SUPFAM" id="SSF55904">
    <property type="entry name" value="Ornithine decarboxylase C-terminal domain"/>
    <property type="match status" value="1"/>
</dbReference>
<dbReference type="PANTHER" id="PTHR43277:SF4">
    <property type="entry name" value="ARGININE DECARBOXYLASE"/>
    <property type="match status" value="1"/>
</dbReference>
<keyword evidence="7" id="KW-0032">Aminotransferase</keyword>
<dbReference type="PANTHER" id="PTHR43277">
    <property type="entry name" value="ARGININE DECARBOXYLASE"/>
    <property type="match status" value="1"/>
</dbReference>
<organism evidence="7 8">
    <name type="scientific">Clostridium tanneri</name>
    <dbReference type="NCBI Taxonomy" id="3037988"/>
    <lineage>
        <taxon>Bacteria</taxon>
        <taxon>Bacillati</taxon>
        <taxon>Bacillota</taxon>
        <taxon>Clostridia</taxon>
        <taxon>Eubacteriales</taxon>
        <taxon>Clostridiaceae</taxon>
        <taxon>Clostridium</taxon>
    </lineage>
</organism>
<dbReference type="PROSITE" id="PS00703">
    <property type="entry name" value="OKR_DC_1"/>
    <property type="match status" value="1"/>
</dbReference>
<comment type="similarity">
    <text evidence="2">Belongs to the Orn/Lys/Arg decarboxylase class-I family.</text>
</comment>
<comment type="cofactor">
    <cofactor evidence="1">
        <name>pyridoxal 5'-phosphate</name>
        <dbReference type="ChEBI" id="CHEBI:597326"/>
    </cofactor>
</comment>
<dbReference type="InterPro" id="IPR008286">
    <property type="entry name" value="Prn/Lys/Arg_de-COase_C"/>
</dbReference>
<dbReference type="GO" id="GO:0008483">
    <property type="term" value="F:transaminase activity"/>
    <property type="evidence" value="ECO:0007669"/>
    <property type="project" value="UniProtKB-KW"/>
</dbReference>
<feature type="domain" description="Orn/Lys/Arg decarboxylases family 1 pyridoxal-P attachment site" evidence="6">
    <location>
        <begin position="220"/>
        <end position="234"/>
    </location>
</feature>
<evidence type="ECO:0000256" key="3">
    <source>
        <dbReference type="ARBA" id="ARBA00022793"/>
    </source>
</evidence>
<accession>A0ABU4JW77</accession>
<dbReference type="InterPro" id="IPR052357">
    <property type="entry name" value="Orn_Lys_Arg_decarboxylase-I"/>
</dbReference>
<dbReference type="Pfam" id="PF01276">
    <property type="entry name" value="OKR_DC_1"/>
    <property type="match status" value="1"/>
</dbReference>
<evidence type="ECO:0000256" key="5">
    <source>
        <dbReference type="ARBA" id="ARBA00023239"/>
    </source>
</evidence>
<evidence type="ECO:0000313" key="8">
    <source>
        <dbReference type="Proteomes" id="UP001281656"/>
    </source>
</evidence>
<keyword evidence="7" id="KW-0808">Transferase</keyword>
<dbReference type="Proteomes" id="UP001281656">
    <property type="component" value="Unassembled WGS sequence"/>
</dbReference>
<keyword evidence="3" id="KW-0210">Decarboxylase</keyword>
<name>A0ABU4JW77_9CLOT</name>
<dbReference type="RefSeq" id="WP_318798749.1">
    <property type="nucleotide sequence ID" value="NZ_JARUJP010000020.1"/>
</dbReference>
<protein>
    <submittedName>
        <fullName evidence="7">Aminotransferase class V-fold PLP-dependent enzyme</fullName>
    </submittedName>
</protein>
<dbReference type="InterPro" id="IPR015421">
    <property type="entry name" value="PyrdxlP-dep_Trfase_major"/>
</dbReference>
<dbReference type="InterPro" id="IPR036633">
    <property type="entry name" value="Prn/Lys/Arg_de-COase_C_sf"/>
</dbReference>
<evidence type="ECO:0000256" key="1">
    <source>
        <dbReference type="ARBA" id="ARBA00001933"/>
    </source>
</evidence>
<reference evidence="7 8" key="1">
    <citation type="submission" date="2023-04" db="EMBL/GenBank/DDBJ databases">
        <title>Clostridium tannerae sp. nov., isolated from the fecal material of an alpaca.</title>
        <authorList>
            <person name="Miller S."/>
            <person name="Hendry M."/>
            <person name="King J."/>
            <person name="Sankaranarayanan K."/>
            <person name="Lawson P.A."/>
        </authorList>
    </citation>
    <scope>NUCLEOTIDE SEQUENCE [LARGE SCALE GENOMIC DNA]</scope>
    <source>
        <strain evidence="7 8">A1-XYC3</strain>
    </source>
</reference>
<dbReference type="InterPro" id="IPR000310">
    <property type="entry name" value="Orn/Lys/Arg_deCO2ase_major_dom"/>
</dbReference>
<evidence type="ECO:0000313" key="7">
    <source>
        <dbReference type="EMBL" id="MDW8802408.1"/>
    </source>
</evidence>
<evidence type="ECO:0000256" key="2">
    <source>
        <dbReference type="ARBA" id="ARBA00010671"/>
    </source>
</evidence>
<keyword evidence="8" id="KW-1185">Reference proteome</keyword>
<evidence type="ECO:0000256" key="4">
    <source>
        <dbReference type="ARBA" id="ARBA00022898"/>
    </source>
</evidence>
<proteinExistence type="inferred from homology"/>
<dbReference type="EMBL" id="JARUJP010000020">
    <property type="protein sequence ID" value="MDW8802408.1"/>
    <property type="molecule type" value="Genomic_DNA"/>
</dbReference>
<dbReference type="Gene3D" id="3.90.105.10">
    <property type="entry name" value="Molybdopterin biosynthesis moea protein, domain 2"/>
    <property type="match status" value="1"/>
</dbReference>
<keyword evidence="4" id="KW-0663">Pyridoxal phosphate</keyword>
<gene>
    <name evidence="7" type="ORF">P8V03_14765</name>
</gene>
<comment type="caution">
    <text evidence="7">The sequence shown here is derived from an EMBL/GenBank/DDBJ whole genome shotgun (WGS) entry which is preliminary data.</text>
</comment>
<dbReference type="Pfam" id="PF03711">
    <property type="entry name" value="OKR_DC_1_C"/>
    <property type="match status" value="1"/>
</dbReference>
<dbReference type="InterPro" id="IPR015424">
    <property type="entry name" value="PyrdxlP-dep_Trfase"/>
</dbReference>
<evidence type="ECO:0000259" key="6">
    <source>
        <dbReference type="PROSITE" id="PS00703"/>
    </source>
</evidence>
<sequence length="494" mass="56367">MSKLPILEGVLKYIRENNIPFAMPGHKKGRGFFNTPIGREFATNLLNFDITEVEGVDNLHNAEGIIKESSELLSSFYGSKKSYFLVNGSTSGNLAMIFSSFNEGDKVLVERNCHRSIFNAIIMRKLKPIYIQNVISERLNAPLSIDLEHFLQVLDNNKDAKGIIITYPNYYGICTNLEYIINIAKKYKIKVLVDSAHGCHFGVHKELPESAVRLGADMVVMSAHKTLSSLTQTAYLHINNGQDIEKADFYVSSFSSTSPSYMFLCAMDYARFYLERYGLKEYERLISICNYYKNKINEINGIYIVNKEDIDNFSREIVDKRYKASGNFSNHIKTIWNIDTTRYVINLERGYSGHLLSKYLRQLGIQAEMSDSSNVVLIFSPFNEEYEFKRLYEVLKTCDLSKLKQKNLSLLDYNIPEMVMLPFEVMNKKKTHIDLKDCLGRISASSIVPYPPGIPILTAGELIDKDSLDVINYYKNSGIDVLGLKNDKIEVIDN</sequence>
<dbReference type="SUPFAM" id="SSF53383">
    <property type="entry name" value="PLP-dependent transferases"/>
    <property type="match status" value="1"/>
</dbReference>
<dbReference type="Gene3D" id="3.40.640.10">
    <property type="entry name" value="Type I PLP-dependent aspartate aminotransferase-like (Major domain)"/>
    <property type="match status" value="1"/>
</dbReference>